<evidence type="ECO:0000313" key="2">
    <source>
        <dbReference type="Proteomes" id="UP000541444"/>
    </source>
</evidence>
<keyword evidence="2" id="KW-1185">Reference proteome</keyword>
<accession>A0A7J7P7X7</accession>
<proteinExistence type="predicted"/>
<dbReference type="Proteomes" id="UP000541444">
    <property type="component" value="Unassembled WGS sequence"/>
</dbReference>
<gene>
    <name evidence="1" type="ORF">GIB67_038111</name>
</gene>
<dbReference type="PANTHER" id="PTHR48040">
    <property type="entry name" value="PLEIOTROPIC DRUG RESISTANCE PROTEIN 1-LIKE ISOFORM X1"/>
    <property type="match status" value="1"/>
</dbReference>
<organism evidence="1 2">
    <name type="scientific">Kingdonia uniflora</name>
    <dbReference type="NCBI Taxonomy" id="39325"/>
    <lineage>
        <taxon>Eukaryota</taxon>
        <taxon>Viridiplantae</taxon>
        <taxon>Streptophyta</taxon>
        <taxon>Embryophyta</taxon>
        <taxon>Tracheophyta</taxon>
        <taxon>Spermatophyta</taxon>
        <taxon>Magnoliopsida</taxon>
        <taxon>Ranunculales</taxon>
        <taxon>Circaeasteraceae</taxon>
        <taxon>Kingdonia</taxon>
    </lineage>
</organism>
<sequence>MLIFTADNVKKWWLWGYWTSPMMYVQNALVVNEFLGKSWSRVLLNSVETLGVRVLKSRRLFAKAHWELARLPREFRFEDLKTVTNDFPDKLGSGESGYRLQGNELNDCYLGRSGNILFAYLDIVVK</sequence>
<dbReference type="AlphaFoldDB" id="A0A7J7P7X7"/>
<dbReference type="PANTHER" id="PTHR48040:SF45">
    <property type="entry name" value="PLEIOTROPIC DRUG RESISTANCE PROTEIN 1-LIKE"/>
    <property type="match status" value="1"/>
</dbReference>
<comment type="caution">
    <text evidence="1">The sequence shown here is derived from an EMBL/GenBank/DDBJ whole genome shotgun (WGS) entry which is preliminary data.</text>
</comment>
<evidence type="ECO:0000313" key="1">
    <source>
        <dbReference type="EMBL" id="KAF6175537.1"/>
    </source>
</evidence>
<dbReference type="OrthoDB" id="66620at2759"/>
<name>A0A7J7P7X7_9MAGN</name>
<dbReference type="EMBL" id="JACGCM010000178">
    <property type="protein sequence ID" value="KAF6175537.1"/>
    <property type="molecule type" value="Genomic_DNA"/>
</dbReference>
<protein>
    <submittedName>
        <fullName evidence="1">Uncharacterized protein</fullName>
    </submittedName>
</protein>
<reference evidence="1 2" key="1">
    <citation type="journal article" date="2020" name="IScience">
        <title>Genome Sequencing of the Endangered Kingdonia uniflora (Circaeasteraceae, Ranunculales) Reveals Potential Mechanisms of Evolutionary Specialization.</title>
        <authorList>
            <person name="Sun Y."/>
            <person name="Deng T."/>
            <person name="Zhang A."/>
            <person name="Moore M.J."/>
            <person name="Landis J.B."/>
            <person name="Lin N."/>
            <person name="Zhang H."/>
            <person name="Zhang X."/>
            <person name="Huang J."/>
            <person name="Zhang X."/>
            <person name="Sun H."/>
            <person name="Wang H."/>
        </authorList>
    </citation>
    <scope>NUCLEOTIDE SEQUENCE [LARGE SCALE GENOMIC DNA]</scope>
    <source>
        <strain evidence="1">TB1705</strain>
        <tissue evidence="1">Leaf</tissue>
    </source>
</reference>